<dbReference type="AlphaFoldDB" id="A0A4R1QV99"/>
<keyword evidence="12 19" id="KW-1133">Transmembrane helix</keyword>
<dbReference type="Pfam" id="PF02654">
    <property type="entry name" value="CobS"/>
    <property type="match status" value="1"/>
</dbReference>
<organism evidence="20 21">
    <name type="scientific">Kineothrix alysoides</name>
    <dbReference type="NCBI Taxonomy" id="1469948"/>
    <lineage>
        <taxon>Bacteria</taxon>
        <taxon>Bacillati</taxon>
        <taxon>Bacillota</taxon>
        <taxon>Clostridia</taxon>
        <taxon>Lachnospirales</taxon>
        <taxon>Lachnospiraceae</taxon>
        <taxon>Kineothrix</taxon>
    </lineage>
</organism>
<feature type="transmembrane region" description="Helical" evidence="19">
    <location>
        <begin position="181"/>
        <end position="214"/>
    </location>
</feature>
<comment type="catalytic activity">
    <reaction evidence="17 19">
        <text>alpha-ribazole + adenosylcob(III)inamide-GDP = adenosylcob(III)alamin + GMP + H(+)</text>
        <dbReference type="Rhea" id="RHEA:16049"/>
        <dbReference type="ChEBI" id="CHEBI:10329"/>
        <dbReference type="ChEBI" id="CHEBI:15378"/>
        <dbReference type="ChEBI" id="CHEBI:18408"/>
        <dbReference type="ChEBI" id="CHEBI:58115"/>
        <dbReference type="ChEBI" id="CHEBI:60487"/>
        <dbReference type="EC" id="2.7.8.26"/>
    </reaction>
</comment>
<dbReference type="InterPro" id="IPR003805">
    <property type="entry name" value="CobS"/>
</dbReference>
<feature type="transmembrane region" description="Helical" evidence="19">
    <location>
        <begin position="31"/>
        <end position="53"/>
    </location>
</feature>
<feature type="transmembrane region" description="Helical" evidence="19">
    <location>
        <begin position="102"/>
        <end position="124"/>
    </location>
</feature>
<evidence type="ECO:0000313" key="20">
    <source>
        <dbReference type="EMBL" id="TCL57497.1"/>
    </source>
</evidence>
<evidence type="ECO:0000256" key="10">
    <source>
        <dbReference type="ARBA" id="ARBA00022692"/>
    </source>
</evidence>
<protein>
    <recommendedName>
        <fullName evidence="6 19">Adenosylcobinamide-GDP ribazoletransferase</fullName>
        <ecNumber evidence="5 19">2.7.8.26</ecNumber>
    </recommendedName>
    <alternativeName>
        <fullName evidence="16 19">Cobalamin synthase</fullName>
    </alternativeName>
    <alternativeName>
        <fullName evidence="15 19">Cobalamin-5'-phosphate synthase</fullName>
    </alternativeName>
</protein>
<evidence type="ECO:0000256" key="12">
    <source>
        <dbReference type="ARBA" id="ARBA00022989"/>
    </source>
</evidence>
<reference evidence="20 21" key="1">
    <citation type="submission" date="2019-03" db="EMBL/GenBank/DDBJ databases">
        <title>Genomic Encyclopedia of Type Strains, Phase IV (KMG-IV): sequencing the most valuable type-strain genomes for metagenomic binning, comparative biology and taxonomic classification.</title>
        <authorList>
            <person name="Goeker M."/>
        </authorList>
    </citation>
    <scope>NUCLEOTIDE SEQUENCE [LARGE SCALE GENOMIC DNA]</scope>
    <source>
        <strain evidence="20 21">DSM 100556</strain>
    </source>
</reference>
<name>A0A4R1QV99_9FIRM</name>
<dbReference type="GO" id="GO:0008818">
    <property type="term" value="F:cobalamin 5'-phosphate synthase activity"/>
    <property type="evidence" value="ECO:0007669"/>
    <property type="project" value="UniProtKB-UniRule"/>
</dbReference>
<dbReference type="GO" id="GO:0005886">
    <property type="term" value="C:plasma membrane"/>
    <property type="evidence" value="ECO:0007669"/>
    <property type="project" value="UniProtKB-SubCell"/>
</dbReference>
<dbReference type="HAMAP" id="MF_00719">
    <property type="entry name" value="CobS"/>
    <property type="match status" value="1"/>
</dbReference>
<evidence type="ECO:0000256" key="5">
    <source>
        <dbReference type="ARBA" id="ARBA00013200"/>
    </source>
</evidence>
<comment type="subcellular location">
    <subcellularLocation>
        <location evidence="2 19">Cell membrane</location>
        <topology evidence="2 19">Multi-pass membrane protein</topology>
    </subcellularLocation>
</comment>
<dbReference type="GO" id="GO:0009236">
    <property type="term" value="P:cobalamin biosynthetic process"/>
    <property type="evidence" value="ECO:0007669"/>
    <property type="project" value="UniProtKB-UniRule"/>
</dbReference>
<evidence type="ECO:0000256" key="19">
    <source>
        <dbReference type="HAMAP-Rule" id="MF_00719"/>
    </source>
</evidence>
<keyword evidence="11 19" id="KW-0460">Magnesium</keyword>
<dbReference type="RefSeq" id="WP_031390693.1">
    <property type="nucleotide sequence ID" value="NZ_JPNB01000001.1"/>
</dbReference>
<dbReference type="PANTHER" id="PTHR34148">
    <property type="entry name" value="ADENOSYLCOBINAMIDE-GDP RIBAZOLETRANSFERASE"/>
    <property type="match status" value="1"/>
</dbReference>
<dbReference type="Proteomes" id="UP000295718">
    <property type="component" value="Unassembled WGS sequence"/>
</dbReference>
<evidence type="ECO:0000256" key="3">
    <source>
        <dbReference type="ARBA" id="ARBA00004663"/>
    </source>
</evidence>
<accession>A0A4R1QV99</accession>
<evidence type="ECO:0000256" key="18">
    <source>
        <dbReference type="ARBA" id="ARBA00049504"/>
    </source>
</evidence>
<evidence type="ECO:0000313" key="21">
    <source>
        <dbReference type="Proteomes" id="UP000295718"/>
    </source>
</evidence>
<keyword evidence="9 19" id="KW-0808">Transferase</keyword>
<evidence type="ECO:0000256" key="17">
    <source>
        <dbReference type="ARBA" id="ARBA00048623"/>
    </source>
</evidence>
<sequence>MFLIKAMGIAFSMFSVIPVPQFEWKEKEMKYMIAFFPLVGVVIGGAVYLWAMLCQALGMSKGCFVLIGTALPIVISGGIHVDGYMDTMDALHSYADREKKLAILKDAHVGAFSVILLLVYYLIYIGAYLEIEGMKAVGLLAAGFYLSRILSGIGAVTFTCAKRDGLLYTFSSSAQKRLVRILLYLQLVFCGAVMLFLSKGIGTAAILLSLLTLFYHWKKCKKEFGGVTGDTSGYFTILCEGTIMLTVSIGCILMRGWAL</sequence>
<dbReference type="GO" id="GO:0051073">
    <property type="term" value="F:adenosylcobinamide-GDP ribazoletransferase activity"/>
    <property type="evidence" value="ECO:0007669"/>
    <property type="project" value="UniProtKB-UniRule"/>
</dbReference>
<evidence type="ECO:0000256" key="7">
    <source>
        <dbReference type="ARBA" id="ARBA00022475"/>
    </source>
</evidence>
<dbReference type="EC" id="2.7.8.26" evidence="5 19"/>
<evidence type="ECO:0000256" key="14">
    <source>
        <dbReference type="ARBA" id="ARBA00025228"/>
    </source>
</evidence>
<keyword evidence="10 19" id="KW-0812">Transmembrane</keyword>
<feature type="transmembrane region" description="Helical" evidence="19">
    <location>
        <begin position="59"/>
        <end position="81"/>
    </location>
</feature>
<comment type="similarity">
    <text evidence="4 19">Belongs to the CobS family.</text>
</comment>
<comment type="pathway">
    <text evidence="3 19">Cofactor biosynthesis; adenosylcobalamin biosynthesis; adenosylcobalamin from cob(II)yrinate a,c-diamide: step 7/7.</text>
</comment>
<evidence type="ECO:0000256" key="8">
    <source>
        <dbReference type="ARBA" id="ARBA00022573"/>
    </source>
</evidence>
<keyword evidence="8 19" id="KW-0169">Cobalamin biosynthesis</keyword>
<evidence type="ECO:0000256" key="11">
    <source>
        <dbReference type="ARBA" id="ARBA00022842"/>
    </source>
</evidence>
<keyword evidence="21" id="KW-1185">Reference proteome</keyword>
<comment type="caution">
    <text evidence="20">The sequence shown here is derived from an EMBL/GenBank/DDBJ whole genome shotgun (WGS) entry which is preliminary data.</text>
</comment>
<evidence type="ECO:0000256" key="4">
    <source>
        <dbReference type="ARBA" id="ARBA00010561"/>
    </source>
</evidence>
<feature type="transmembrane region" description="Helical" evidence="19">
    <location>
        <begin position="136"/>
        <end position="160"/>
    </location>
</feature>
<comment type="cofactor">
    <cofactor evidence="1 19">
        <name>Mg(2+)</name>
        <dbReference type="ChEBI" id="CHEBI:18420"/>
    </cofactor>
</comment>
<comment type="function">
    <text evidence="14 19">Joins adenosylcobinamide-GDP and alpha-ribazole to generate adenosylcobalamin (Ado-cobalamin). Also synthesizes adenosylcobalamin 5'-phosphate from adenosylcobinamide-GDP and alpha-ribazole 5'-phosphate.</text>
</comment>
<evidence type="ECO:0000256" key="9">
    <source>
        <dbReference type="ARBA" id="ARBA00022679"/>
    </source>
</evidence>
<dbReference type="PANTHER" id="PTHR34148:SF1">
    <property type="entry name" value="ADENOSYLCOBINAMIDE-GDP RIBAZOLETRANSFERASE"/>
    <property type="match status" value="1"/>
</dbReference>
<dbReference type="OrthoDB" id="9794626at2"/>
<gene>
    <name evidence="19" type="primary">cobS</name>
    <name evidence="20" type="ORF">EDD76_10831</name>
</gene>
<comment type="catalytic activity">
    <reaction evidence="18 19">
        <text>alpha-ribazole 5'-phosphate + adenosylcob(III)inamide-GDP = adenosylcob(III)alamin 5'-phosphate + GMP + H(+)</text>
        <dbReference type="Rhea" id="RHEA:23560"/>
        <dbReference type="ChEBI" id="CHEBI:15378"/>
        <dbReference type="ChEBI" id="CHEBI:57918"/>
        <dbReference type="ChEBI" id="CHEBI:58115"/>
        <dbReference type="ChEBI" id="CHEBI:60487"/>
        <dbReference type="ChEBI" id="CHEBI:60493"/>
        <dbReference type="EC" id="2.7.8.26"/>
    </reaction>
</comment>
<keyword evidence="7 19" id="KW-1003">Cell membrane</keyword>
<evidence type="ECO:0000256" key="15">
    <source>
        <dbReference type="ARBA" id="ARBA00032605"/>
    </source>
</evidence>
<dbReference type="EMBL" id="SLUO01000008">
    <property type="protein sequence ID" value="TCL57497.1"/>
    <property type="molecule type" value="Genomic_DNA"/>
</dbReference>
<feature type="transmembrane region" description="Helical" evidence="19">
    <location>
        <begin position="6"/>
        <end position="24"/>
    </location>
</feature>
<evidence type="ECO:0000256" key="2">
    <source>
        <dbReference type="ARBA" id="ARBA00004651"/>
    </source>
</evidence>
<proteinExistence type="inferred from homology"/>
<dbReference type="UniPathway" id="UPA00148">
    <property type="reaction ID" value="UER00238"/>
</dbReference>
<evidence type="ECO:0000256" key="13">
    <source>
        <dbReference type="ARBA" id="ARBA00023136"/>
    </source>
</evidence>
<evidence type="ECO:0000256" key="1">
    <source>
        <dbReference type="ARBA" id="ARBA00001946"/>
    </source>
</evidence>
<feature type="transmembrane region" description="Helical" evidence="19">
    <location>
        <begin position="234"/>
        <end position="254"/>
    </location>
</feature>
<evidence type="ECO:0000256" key="6">
    <source>
        <dbReference type="ARBA" id="ARBA00015850"/>
    </source>
</evidence>
<dbReference type="STRING" id="1469948.GCA_000732725_02000"/>
<evidence type="ECO:0000256" key="16">
    <source>
        <dbReference type="ARBA" id="ARBA00032853"/>
    </source>
</evidence>
<keyword evidence="13 19" id="KW-0472">Membrane</keyword>